<dbReference type="InterPro" id="IPR003439">
    <property type="entry name" value="ABC_transporter-like_ATP-bd"/>
</dbReference>
<dbReference type="PROSITE" id="PS00211">
    <property type="entry name" value="ABC_TRANSPORTER_1"/>
    <property type="match status" value="1"/>
</dbReference>
<evidence type="ECO:0000256" key="3">
    <source>
        <dbReference type="ARBA" id="ARBA00022840"/>
    </source>
</evidence>
<dbReference type="EMBL" id="CP022572">
    <property type="protein sequence ID" value="AZU60195.1"/>
    <property type="molecule type" value="Genomic_DNA"/>
</dbReference>
<feature type="domain" description="ABC transporter" evidence="5">
    <location>
        <begin position="4"/>
        <end position="234"/>
    </location>
</feature>
<dbReference type="PROSITE" id="PS50893">
    <property type="entry name" value="ABC_TRANSPORTER_2"/>
    <property type="match status" value="1"/>
</dbReference>
<evidence type="ECO:0000313" key="7">
    <source>
        <dbReference type="Proteomes" id="UP000282892"/>
    </source>
</evidence>
<name>A0A3Q9QS93_9BACI</name>
<comment type="similarity">
    <text evidence="4">Belongs to the ABC transporter superfamily. Drug exporter-1 (DrugE1) (TC 3.A.1.105) family.</text>
</comment>
<dbReference type="PANTHER" id="PTHR43582:SF2">
    <property type="entry name" value="LINEARMYCIN RESISTANCE ATP-BINDING PROTEIN LNRL"/>
    <property type="match status" value="1"/>
</dbReference>
<dbReference type="Pfam" id="PF00005">
    <property type="entry name" value="ABC_tran"/>
    <property type="match status" value="1"/>
</dbReference>
<dbReference type="GO" id="GO:0016887">
    <property type="term" value="F:ATP hydrolysis activity"/>
    <property type="evidence" value="ECO:0007669"/>
    <property type="project" value="InterPro"/>
</dbReference>
<dbReference type="InterPro" id="IPR027417">
    <property type="entry name" value="P-loop_NTPase"/>
</dbReference>
<dbReference type="AlphaFoldDB" id="A0A3Q9QS93"/>
<keyword evidence="7" id="KW-1185">Reference proteome</keyword>
<reference evidence="6 7" key="1">
    <citation type="submission" date="2017-07" db="EMBL/GenBank/DDBJ databases">
        <title>The complete genome sequence of Bacillus mesonae strain H20-5, an efficient strain improving plant abiotic stress resistance.</title>
        <authorList>
            <person name="Kim S.Y."/>
            <person name="Song H."/>
            <person name="Sang M.K."/>
            <person name="Weon H.-Y."/>
            <person name="Song J."/>
        </authorList>
    </citation>
    <scope>NUCLEOTIDE SEQUENCE [LARGE SCALE GENOMIC DNA]</scope>
    <source>
        <strain evidence="6 7">H20-5</strain>
    </source>
</reference>
<dbReference type="Gene3D" id="3.40.50.300">
    <property type="entry name" value="P-loop containing nucleotide triphosphate hydrolases"/>
    <property type="match status" value="1"/>
</dbReference>
<accession>A0A3Q9QS93</accession>
<dbReference type="GO" id="GO:0005886">
    <property type="term" value="C:plasma membrane"/>
    <property type="evidence" value="ECO:0007669"/>
    <property type="project" value="UniProtKB-SubCell"/>
</dbReference>
<evidence type="ECO:0000256" key="4">
    <source>
        <dbReference type="ARBA" id="ARBA00049985"/>
    </source>
</evidence>
<organism evidence="6 7">
    <name type="scientific">Neobacillus mesonae</name>
    <dbReference type="NCBI Taxonomy" id="1193713"/>
    <lineage>
        <taxon>Bacteria</taxon>
        <taxon>Bacillati</taxon>
        <taxon>Bacillota</taxon>
        <taxon>Bacilli</taxon>
        <taxon>Bacillales</taxon>
        <taxon>Bacillaceae</taxon>
        <taxon>Neobacillus</taxon>
    </lineage>
</organism>
<dbReference type="GO" id="GO:1900753">
    <property type="term" value="P:doxorubicin transport"/>
    <property type="evidence" value="ECO:0007669"/>
    <property type="project" value="InterPro"/>
</dbReference>
<keyword evidence="2" id="KW-0547">Nucleotide-binding</keyword>
<dbReference type="STRING" id="1193713.GCA_001636315_02986"/>
<dbReference type="SUPFAM" id="SSF52540">
    <property type="entry name" value="P-loop containing nucleoside triphosphate hydrolases"/>
    <property type="match status" value="1"/>
</dbReference>
<dbReference type="InterPro" id="IPR005894">
    <property type="entry name" value="DrrA"/>
</dbReference>
<evidence type="ECO:0000313" key="6">
    <source>
        <dbReference type="EMBL" id="AZU60195.1"/>
    </source>
</evidence>
<evidence type="ECO:0000256" key="2">
    <source>
        <dbReference type="ARBA" id="ARBA00022741"/>
    </source>
</evidence>
<keyword evidence="3 6" id="KW-0067">ATP-binding</keyword>
<dbReference type="NCBIfam" id="TIGR01188">
    <property type="entry name" value="drrA"/>
    <property type="match status" value="1"/>
</dbReference>
<dbReference type="PANTHER" id="PTHR43582">
    <property type="entry name" value="LINEARMYCIN RESISTANCE ATP-BINDING PROTEIN LNRL"/>
    <property type="match status" value="1"/>
</dbReference>
<proteinExistence type="inferred from homology"/>
<protein>
    <submittedName>
        <fullName evidence="6">Export ABC transporter ATP-binding protein</fullName>
    </submittedName>
</protein>
<comment type="subcellular location">
    <subcellularLocation>
        <location evidence="1">Cell membrane</location>
        <topology evidence="1">Peripheral membrane protein</topology>
        <orientation evidence="1">Cytoplasmic side</orientation>
    </subcellularLocation>
</comment>
<dbReference type="KEGG" id="nmk:CHR53_02325"/>
<gene>
    <name evidence="6" type="ORF">CHR53_02325</name>
</gene>
<sequence>MDLLKVQDLRKSFGQFEAVKVVSFSVKKGESYGLLGPNGAGKSTTINMITGLFPPTSGTIFLNDIDVVKNPKQAQKWIGVVPQEIALYQEMSARENLKFWGRLYDLSGKELNKKVDEVLEIIGLTDRAKDKVGTFSGGMKRRVNIGAAILHQPQILIMDEPTVGIDPQSRNHILETVKRLNEEGMTIIYTSHYMEEVEYLCERIGIIDHGEVIASGTLHELREKMEDSSRMKLTIDGKPQNTGKITQALENIFSKKEFQLQNNELTVFHKDPQSILSELIQSVTITGTRITSVDIVEPNLESVFLHLTGRNLRD</sequence>
<dbReference type="SMART" id="SM00382">
    <property type="entry name" value="AAA"/>
    <property type="match status" value="1"/>
</dbReference>
<dbReference type="Proteomes" id="UP000282892">
    <property type="component" value="Chromosome"/>
</dbReference>
<dbReference type="GO" id="GO:0005524">
    <property type="term" value="F:ATP binding"/>
    <property type="evidence" value="ECO:0007669"/>
    <property type="project" value="UniProtKB-KW"/>
</dbReference>
<evidence type="ECO:0000259" key="5">
    <source>
        <dbReference type="PROSITE" id="PS50893"/>
    </source>
</evidence>
<dbReference type="InterPro" id="IPR017871">
    <property type="entry name" value="ABC_transporter-like_CS"/>
</dbReference>
<evidence type="ECO:0000256" key="1">
    <source>
        <dbReference type="ARBA" id="ARBA00004413"/>
    </source>
</evidence>
<dbReference type="OrthoDB" id="9804819at2"/>
<dbReference type="GO" id="GO:0043215">
    <property type="term" value="P:daunorubicin transport"/>
    <property type="evidence" value="ECO:0007669"/>
    <property type="project" value="InterPro"/>
</dbReference>
<dbReference type="InterPro" id="IPR003593">
    <property type="entry name" value="AAA+_ATPase"/>
</dbReference>